<keyword evidence="3" id="KW-1185">Reference proteome</keyword>
<dbReference type="Proteomes" id="UP000219689">
    <property type="component" value="Unassembled WGS sequence"/>
</dbReference>
<protein>
    <submittedName>
        <fullName evidence="2">Uncharacterized protein</fullName>
    </submittedName>
</protein>
<feature type="region of interest" description="Disordered" evidence="1">
    <location>
        <begin position="78"/>
        <end position="104"/>
    </location>
</feature>
<name>A0A2A5QW99_9EURY</name>
<accession>A0A2A5QW99</accession>
<reference evidence="2 3" key="1">
    <citation type="submission" date="2017-09" db="EMBL/GenBank/DDBJ databases">
        <title>Genome sequences of Natrinema ejinorence JCM 13890T.</title>
        <authorList>
            <person name="Roh S.W."/>
            <person name="Kim Y.B."/>
            <person name="Kim J.Y."/>
        </authorList>
    </citation>
    <scope>NUCLEOTIDE SEQUENCE [LARGE SCALE GENOMIC DNA]</scope>
    <source>
        <strain evidence="2 3">JCM 13890</strain>
    </source>
</reference>
<dbReference type="EMBL" id="NXNI01000001">
    <property type="protein sequence ID" value="PCR91107.1"/>
    <property type="molecule type" value="Genomic_DNA"/>
</dbReference>
<comment type="caution">
    <text evidence="2">The sequence shown here is derived from an EMBL/GenBank/DDBJ whole genome shotgun (WGS) entry which is preliminary data.</text>
</comment>
<proteinExistence type="predicted"/>
<evidence type="ECO:0000313" key="2">
    <source>
        <dbReference type="EMBL" id="PCR91107.1"/>
    </source>
</evidence>
<gene>
    <name evidence="2" type="ORF">CP557_11570</name>
</gene>
<sequence>MLAASDVEYFLTDETCRREYGALVFVPTGTADIEALVDELRDIWVQEGGYVTISTLENVLSINVASLGTLWVQEYRPGTGSPSKPLGVPVSAEQHRSSNDWFGDRPSTCVYSVD</sequence>
<evidence type="ECO:0000313" key="3">
    <source>
        <dbReference type="Proteomes" id="UP000219689"/>
    </source>
</evidence>
<dbReference type="AlphaFoldDB" id="A0A2A5QW99"/>
<organism evidence="2 3">
    <name type="scientific">Natrinema ejinorense</name>
    <dbReference type="NCBI Taxonomy" id="373386"/>
    <lineage>
        <taxon>Archaea</taxon>
        <taxon>Methanobacteriati</taxon>
        <taxon>Methanobacteriota</taxon>
        <taxon>Stenosarchaea group</taxon>
        <taxon>Halobacteria</taxon>
        <taxon>Halobacteriales</taxon>
        <taxon>Natrialbaceae</taxon>
        <taxon>Natrinema</taxon>
    </lineage>
</organism>
<evidence type="ECO:0000256" key="1">
    <source>
        <dbReference type="SAM" id="MobiDB-lite"/>
    </source>
</evidence>